<keyword evidence="7 10" id="KW-0658">Purine biosynthesis</keyword>
<dbReference type="CDD" id="cd01997">
    <property type="entry name" value="GMP_synthase_C"/>
    <property type="match status" value="1"/>
</dbReference>
<comment type="pathway">
    <text evidence="2">Purine metabolism; GMP biosynthesis; GMP from XMP (L-Gln route): step 1/1.</text>
</comment>
<evidence type="ECO:0000256" key="4">
    <source>
        <dbReference type="ARBA" id="ARBA00022598"/>
    </source>
</evidence>
<dbReference type="PANTHER" id="PTHR11922:SF2">
    <property type="entry name" value="GMP SYNTHASE [GLUTAMINE-HYDROLYZING]"/>
    <property type="match status" value="1"/>
</dbReference>
<dbReference type="GO" id="GO:0005524">
    <property type="term" value="F:ATP binding"/>
    <property type="evidence" value="ECO:0007669"/>
    <property type="project" value="UniProtKB-UniRule"/>
</dbReference>
<dbReference type="GO" id="GO:0003921">
    <property type="term" value="F:GMP synthase activity"/>
    <property type="evidence" value="ECO:0007669"/>
    <property type="project" value="InterPro"/>
</dbReference>
<name>A0A7C3UR74_UNCW3</name>
<evidence type="ECO:0000256" key="7">
    <source>
        <dbReference type="ARBA" id="ARBA00022755"/>
    </source>
</evidence>
<evidence type="ECO:0000256" key="10">
    <source>
        <dbReference type="PROSITE-ProRule" id="PRU00886"/>
    </source>
</evidence>
<dbReference type="UniPathway" id="UPA00189">
    <property type="reaction ID" value="UER00296"/>
</dbReference>
<feature type="domain" description="GMPS ATP-PPase" evidence="11">
    <location>
        <begin position="2"/>
        <end position="188"/>
    </location>
</feature>
<evidence type="ECO:0000256" key="9">
    <source>
        <dbReference type="ARBA" id="ARBA00022962"/>
    </source>
</evidence>
<dbReference type="Gene3D" id="3.30.300.10">
    <property type="match status" value="1"/>
</dbReference>
<evidence type="ECO:0000256" key="2">
    <source>
        <dbReference type="ARBA" id="ARBA00005153"/>
    </source>
</evidence>
<protein>
    <recommendedName>
        <fullName evidence="3">GMP synthase (glutamine-hydrolyzing)</fullName>
        <ecNumber evidence="3">6.3.5.2</ecNumber>
    </recommendedName>
</protein>
<dbReference type="InterPro" id="IPR025777">
    <property type="entry name" value="GMPS_ATP_PPase_dom"/>
</dbReference>
<proteinExistence type="predicted"/>
<evidence type="ECO:0000256" key="8">
    <source>
        <dbReference type="ARBA" id="ARBA00022840"/>
    </source>
</evidence>
<dbReference type="Pfam" id="PF01171">
    <property type="entry name" value="ATP_bind_3"/>
    <property type="match status" value="1"/>
</dbReference>
<evidence type="ECO:0000259" key="11">
    <source>
        <dbReference type="PROSITE" id="PS51553"/>
    </source>
</evidence>
<dbReference type="Gene3D" id="3.40.50.620">
    <property type="entry name" value="HUPs"/>
    <property type="match status" value="1"/>
</dbReference>
<keyword evidence="5 10" id="KW-0547">Nucleotide-binding</keyword>
<gene>
    <name evidence="12" type="ORF">ENX07_04165</name>
</gene>
<evidence type="ECO:0000256" key="6">
    <source>
        <dbReference type="ARBA" id="ARBA00022749"/>
    </source>
</evidence>
<sequence length="309" mass="34748">MINPKKFIKDKIKEIKETVGKDKALVATSGGVDSLTCAILTSRAGVNLSCVFIDDGLMRLNEPEAVSRLLHRFKIPVKVYEYKRRFFSALELLTDPEEKRKAFRETFYQVLGEILKIESAQFLIQGTIKADILETKGGIKTQHNVLEQIGIPPESYGLKILEPLKDLYKNEVRKVAKVLGLPKEVYQRMPFPGPGLATRILGEVTPERVAIIQKATEIVEKETKNIPSFQTFAVLLSDKATGIRDGKRILGDIIAIRSVQSKDALTANCTRLPYSVLERIMRKILKECPSVVKVLYDITPKPPSTIEWI</sequence>
<dbReference type="InterPro" id="IPR011063">
    <property type="entry name" value="TilS/TtcA_N"/>
</dbReference>
<dbReference type="PANTHER" id="PTHR11922">
    <property type="entry name" value="GMP SYNTHASE-RELATED"/>
    <property type="match status" value="1"/>
</dbReference>
<evidence type="ECO:0000256" key="1">
    <source>
        <dbReference type="ARBA" id="ARBA00002332"/>
    </source>
</evidence>
<keyword evidence="4" id="KW-0436">Ligase</keyword>
<feature type="binding site" evidence="10">
    <location>
        <begin position="29"/>
        <end position="35"/>
    </location>
    <ligand>
        <name>ATP</name>
        <dbReference type="ChEBI" id="CHEBI:30616"/>
    </ligand>
</feature>
<accession>A0A7C3UR74</accession>
<dbReference type="InterPro" id="IPR001674">
    <property type="entry name" value="GMP_synth_C"/>
</dbReference>
<dbReference type="EMBL" id="DTMQ01000027">
    <property type="protein sequence ID" value="HGE99248.1"/>
    <property type="molecule type" value="Genomic_DNA"/>
</dbReference>
<keyword evidence="8 10" id="KW-0067">ATP-binding</keyword>
<keyword evidence="6 10" id="KW-0332">GMP biosynthesis</keyword>
<dbReference type="EC" id="6.3.5.2" evidence="3"/>
<dbReference type="Pfam" id="PF00958">
    <property type="entry name" value="GMP_synt_C"/>
    <property type="match status" value="1"/>
</dbReference>
<organism evidence="12">
    <name type="scientific">candidate division WOR-3 bacterium</name>
    <dbReference type="NCBI Taxonomy" id="2052148"/>
    <lineage>
        <taxon>Bacteria</taxon>
        <taxon>Bacteria division WOR-3</taxon>
    </lineage>
</organism>
<evidence type="ECO:0000313" key="12">
    <source>
        <dbReference type="EMBL" id="HGE99248.1"/>
    </source>
</evidence>
<reference evidence="12" key="1">
    <citation type="journal article" date="2020" name="mSystems">
        <title>Genome- and Community-Level Interaction Insights into Carbon Utilization and Element Cycling Functions of Hydrothermarchaeota in Hydrothermal Sediment.</title>
        <authorList>
            <person name="Zhou Z."/>
            <person name="Liu Y."/>
            <person name="Xu W."/>
            <person name="Pan J."/>
            <person name="Luo Z.H."/>
            <person name="Li M."/>
        </authorList>
    </citation>
    <scope>NUCLEOTIDE SEQUENCE [LARGE SCALE GENOMIC DNA]</scope>
    <source>
        <strain evidence="12">SpSt-906</strain>
    </source>
</reference>
<dbReference type="SUPFAM" id="SSF52402">
    <property type="entry name" value="Adenine nucleotide alpha hydrolases-like"/>
    <property type="match status" value="1"/>
</dbReference>
<dbReference type="SUPFAM" id="SSF54810">
    <property type="entry name" value="GMP synthetase C-terminal dimerisation domain"/>
    <property type="match status" value="1"/>
</dbReference>
<evidence type="ECO:0000256" key="3">
    <source>
        <dbReference type="ARBA" id="ARBA00012746"/>
    </source>
</evidence>
<dbReference type="AlphaFoldDB" id="A0A7C3UR74"/>
<comment type="caution">
    <text evidence="12">The sequence shown here is derived from an EMBL/GenBank/DDBJ whole genome shotgun (WGS) entry which is preliminary data.</text>
</comment>
<dbReference type="GO" id="GO:0005829">
    <property type="term" value="C:cytosol"/>
    <property type="evidence" value="ECO:0007669"/>
    <property type="project" value="TreeGrafter"/>
</dbReference>
<dbReference type="InterPro" id="IPR014729">
    <property type="entry name" value="Rossmann-like_a/b/a_fold"/>
</dbReference>
<dbReference type="PROSITE" id="PS51553">
    <property type="entry name" value="GMPS_ATP_PPASE"/>
    <property type="match status" value="1"/>
</dbReference>
<comment type="function">
    <text evidence="1">Catalyzes the synthesis of GMP from XMP.</text>
</comment>
<evidence type="ECO:0000256" key="5">
    <source>
        <dbReference type="ARBA" id="ARBA00022741"/>
    </source>
</evidence>
<keyword evidence="9" id="KW-0315">Glutamine amidotransferase</keyword>